<evidence type="ECO:0008006" key="3">
    <source>
        <dbReference type="Google" id="ProtNLM"/>
    </source>
</evidence>
<sequence>MKALILGLLILTTKTYASGCDDGNPMHFEEAPVMSLGTHYAYTGCHTDSCYIYTSKSEGEAVERHSLYATKTGFEVPMTEIKVEVKMYRQYYTNSCTELTRYVVGAEYEGKRYREAADLNSI</sequence>
<reference evidence="1 2" key="1">
    <citation type="submission" date="2023-11" db="EMBL/GenBank/DDBJ databases">
        <title>A Novel Polar Bacteriovorax (B. antarcticus) Isolated from the Biocrust in Antarctica.</title>
        <authorList>
            <person name="Mun W."/>
            <person name="Choi S.Y."/>
            <person name="Mitchell R.J."/>
        </authorList>
    </citation>
    <scope>NUCLEOTIDE SEQUENCE [LARGE SCALE GENOMIC DNA]</scope>
    <source>
        <strain evidence="1 2">PP10</strain>
    </source>
</reference>
<gene>
    <name evidence="1" type="ORF">SHI21_11250</name>
</gene>
<accession>A0ABU5VV11</accession>
<dbReference type="EMBL" id="JAYGJQ010000002">
    <property type="protein sequence ID" value="MEA9356787.1"/>
    <property type="molecule type" value="Genomic_DNA"/>
</dbReference>
<name>A0ABU5VV11_9BACT</name>
<protein>
    <recommendedName>
        <fullName evidence="3">Lipoprotein</fullName>
    </recommendedName>
</protein>
<dbReference type="RefSeq" id="WP_323576683.1">
    <property type="nucleotide sequence ID" value="NZ_JAYGJQ010000002.1"/>
</dbReference>
<evidence type="ECO:0000313" key="2">
    <source>
        <dbReference type="Proteomes" id="UP001302274"/>
    </source>
</evidence>
<keyword evidence="2" id="KW-1185">Reference proteome</keyword>
<comment type="caution">
    <text evidence="1">The sequence shown here is derived from an EMBL/GenBank/DDBJ whole genome shotgun (WGS) entry which is preliminary data.</text>
</comment>
<organism evidence="1 2">
    <name type="scientific">Bacteriovorax antarcticus</name>
    <dbReference type="NCBI Taxonomy" id="3088717"/>
    <lineage>
        <taxon>Bacteria</taxon>
        <taxon>Pseudomonadati</taxon>
        <taxon>Bdellovibrionota</taxon>
        <taxon>Bacteriovoracia</taxon>
        <taxon>Bacteriovoracales</taxon>
        <taxon>Bacteriovoracaceae</taxon>
        <taxon>Bacteriovorax</taxon>
    </lineage>
</organism>
<evidence type="ECO:0000313" key="1">
    <source>
        <dbReference type="EMBL" id="MEA9356787.1"/>
    </source>
</evidence>
<dbReference type="Proteomes" id="UP001302274">
    <property type="component" value="Unassembled WGS sequence"/>
</dbReference>
<proteinExistence type="predicted"/>